<sequence>SVGPPVAVPEPIGFPTRAHPTLQAPSLEDVTKQYMLNLHSGEVSAPVPVDMPCLPLAAPPSAEAKPPEAARPADEPTPASKCCSKPQVDMRKHVAMTLLDTEQSYVESLRTLMQVGFGAHCPENGLSEPRRLSDGCEQTPFMDKGLRPENRVPGTRRLSMKNPQHGHSREGGRLLPGKRECRGARPPQGRRP</sequence>
<proteinExistence type="predicted"/>
<feature type="region of interest" description="Disordered" evidence="2">
    <location>
        <begin position="1"/>
        <end position="20"/>
    </location>
</feature>
<evidence type="ECO:0000313" key="4">
    <source>
        <dbReference type="Proteomes" id="UP000236370"/>
    </source>
</evidence>
<evidence type="ECO:0000313" key="3">
    <source>
        <dbReference type="EMBL" id="PNI89429.1"/>
    </source>
</evidence>
<organism evidence="3 4">
    <name type="scientific">Pan troglodytes</name>
    <name type="common">Chimpanzee</name>
    <dbReference type="NCBI Taxonomy" id="9598"/>
    <lineage>
        <taxon>Eukaryota</taxon>
        <taxon>Metazoa</taxon>
        <taxon>Chordata</taxon>
        <taxon>Craniata</taxon>
        <taxon>Vertebrata</taxon>
        <taxon>Euteleostomi</taxon>
        <taxon>Mammalia</taxon>
        <taxon>Eutheria</taxon>
        <taxon>Euarchontoglires</taxon>
        <taxon>Primates</taxon>
        <taxon>Haplorrhini</taxon>
        <taxon>Catarrhini</taxon>
        <taxon>Hominidae</taxon>
        <taxon>Pan</taxon>
    </lineage>
</organism>
<dbReference type="PANTHER" id="PTHR12877:SF15">
    <property type="entry name" value="RHO GUANINE NUCLEOTIDE EXCHANGE FACTOR 17"/>
    <property type="match status" value="1"/>
</dbReference>
<feature type="region of interest" description="Disordered" evidence="2">
    <location>
        <begin position="126"/>
        <end position="192"/>
    </location>
</feature>
<gene>
    <name evidence="3" type="ORF">CK820_G0047559</name>
</gene>
<dbReference type="InterPro" id="IPR039919">
    <property type="entry name" value="ARHGEF10/ARHGEF17"/>
</dbReference>
<feature type="compositionally biased region" description="Basic and acidic residues" evidence="2">
    <location>
        <begin position="65"/>
        <end position="74"/>
    </location>
</feature>
<protein>
    <submittedName>
        <fullName evidence="3">ARHGEF17 isoform 6</fullName>
    </submittedName>
</protein>
<reference evidence="3 4" key="1">
    <citation type="submission" date="2017-12" db="EMBL/GenBank/DDBJ databases">
        <title>High-resolution comparative analysis of great ape genomes.</title>
        <authorList>
            <person name="Pollen A."/>
            <person name="Hastie A."/>
            <person name="Hormozdiari F."/>
            <person name="Dougherty M."/>
            <person name="Liu R."/>
            <person name="Chaisson M."/>
            <person name="Hoppe E."/>
            <person name="Hill C."/>
            <person name="Pang A."/>
            <person name="Hillier L."/>
            <person name="Baker C."/>
            <person name="Armstrong J."/>
            <person name="Shendure J."/>
            <person name="Paten B."/>
            <person name="Wilson R."/>
            <person name="Chao H."/>
            <person name="Schneider V."/>
            <person name="Ventura M."/>
            <person name="Kronenberg Z."/>
            <person name="Murali S."/>
            <person name="Gordon D."/>
            <person name="Cantsilieris S."/>
            <person name="Munson K."/>
            <person name="Nelson B."/>
            <person name="Raja A."/>
            <person name="Underwood J."/>
            <person name="Diekhans M."/>
            <person name="Fiddes I."/>
            <person name="Haussler D."/>
            <person name="Eichler E."/>
        </authorList>
    </citation>
    <scope>NUCLEOTIDE SEQUENCE [LARGE SCALE GENOMIC DNA]</scope>
    <source>
        <strain evidence="3">Yerkes chimp pedigree #C0471</strain>
    </source>
</reference>
<dbReference type="PANTHER" id="PTHR12877">
    <property type="entry name" value="RHO GUANINE NUCLEOTIDE EXCHANGE FACTOR"/>
    <property type="match status" value="1"/>
</dbReference>
<keyword evidence="1" id="KW-0344">Guanine-nucleotide releasing factor</keyword>
<dbReference type="AlphaFoldDB" id="A0A2J8PZJ0"/>
<dbReference type="GO" id="GO:0005085">
    <property type="term" value="F:guanyl-nucleotide exchange factor activity"/>
    <property type="evidence" value="ECO:0007669"/>
    <property type="project" value="UniProtKB-KW"/>
</dbReference>
<evidence type="ECO:0000256" key="2">
    <source>
        <dbReference type="SAM" id="MobiDB-lite"/>
    </source>
</evidence>
<dbReference type="EMBL" id="NBAG03000097">
    <property type="protein sequence ID" value="PNI89429.1"/>
    <property type="molecule type" value="Genomic_DNA"/>
</dbReference>
<comment type="caution">
    <text evidence="3">The sequence shown here is derived from an EMBL/GenBank/DDBJ whole genome shotgun (WGS) entry which is preliminary data.</text>
</comment>
<feature type="region of interest" description="Disordered" evidence="2">
    <location>
        <begin position="58"/>
        <end position="84"/>
    </location>
</feature>
<feature type="compositionally biased region" description="Basic and acidic residues" evidence="2">
    <location>
        <begin position="167"/>
        <end position="183"/>
    </location>
</feature>
<feature type="non-terminal residue" evidence="3">
    <location>
        <position position="192"/>
    </location>
</feature>
<dbReference type="Proteomes" id="UP000236370">
    <property type="component" value="Unassembled WGS sequence"/>
</dbReference>
<dbReference type="SUPFAM" id="SSF48065">
    <property type="entry name" value="DBL homology domain (DH-domain)"/>
    <property type="match status" value="1"/>
</dbReference>
<name>A0A2J8PZJ0_PANTR</name>
<accession>A0A2J8PZJ0</accession>
<feature type="non-terminal residue" evidence="3">
    <location>
        <position position="1"/>
    </location>
</feature>
<evidence type="ECO:0000256" key="1">
    <source>
        <dbReference type="ARBA" id="ARBA00022658"/>
    </source>
</evidence>
<dbReference type="InterPro" id="IPR035899">
    <property type="entry name" value="DBL_dom_sf"/>
</dbReference>